<dbReference type="Pfam" id="PF03704">
    <property type="entry name" value="BTAD"/>
    <property type="match status" value="1"/>
</dbReference>
<dbReference type="OrthoDB" id="54411at2"/>
<dbReference type="AlphaFoldDB" id="A0A561R766"/>
<organism evidence="2 3">
    <name type="scientific">Neorhizobium alkalisoli</name>
    <dbReference type="NCBI Taxonomy" id="528178"/>
    <lineage>
        <taxon>Bacteria</taxon>
        <taxon>Pseudomonadati</taxon>
        <taxon>Pseudomonadota</taxon>
        <taxon>Alphaproteobacteria</taxon>
        <taxon>Hyphomicrobiales</taxon>
        <taxon>Rhizobiaceae</taxon>
        <taxon>Rhizobium/Agrobacterium group</taxon>
        <taxon>Neorhizobium</taxon>
    </lineage>
</organism>
<dbReference type="InterPro" id="IPR005158">
    <property type="entry name" value="BTAD"/>
</dbReference>
<dbReference type="InterPro" id="IPR036388">
    <property type="entry name" value="WH-like_DNA-bd_sf"/>
</dbReference>
<feature type="domain" description="Bacterial transcriptional activator" evidence="1">
    <location>
        <begin position="101"/>
        <end position="241"/>
    </location>
</feature>
<evidence type="ECO:0000313" key="3">
    <source>
        <dbReference type="Proteomes" id="UP000320653"/>
    </source>
</evidence>
<protein>
    <submittedName>
        <fullName evidence="2">DNA-binding SARP family transcriptional activator</fullName>
    </submittedName>
</protein>
<dbReference type="GO" id="GO:0003677">
    <property type="term" value="F:DNA binding"/>
    <property type="evidence" value="ECO:0007669"/>
    <property type="project" value="UniProtKB-KW"/>
</dbReference>
<proteinExistence type="predicted"/>
<dbReference type="RefSeq" id="WP_145631546.1">
    <property type="nucleotide sequence ID" value="NZ_VIWP01000001.1"/>
</dbReference>
<dbReference type="EMBL" id="VIWP01000001">
    <property type="protein sequence ID" value="TWF58438.1"/>
    <property type="molecule type" value="Genomic_DNA"/>
</dbReference>
<dbReference type="Gene3D" id="1.10.10.10">
    <property type="entry name" value="Winged helix-like DNA-binding domain superfamily/Winged helix DNA-binding domain"/>
    <property type="match status" value="1"/>
</dbReference>
<dbReference type="InterPro" id="IPR011990">
    <property type="entry name" value="TPR-like_helical_dom_sf"/>
</dbReference>
<dbReference type="Proteomes" id="UP000320653">
    <property type="component" value="Unassembled WGS sequence"/>
</dbReference>
<accession>A0A561R766</accession>
<dbReference type="Gene3D" id="1.25.40.10">
    <property type="entry name" value="Tetratricopeptide repeat domain"/>
    <property type="match status" value="2"/>
</dbReference>
<evidence type="ECO:0000259" key="1">
    <source>
        <dbReference type="SMART" id="SM01043"/>
    </source>
</evidence>
<comment type="caution">
    <text evidence="2">The sequence shown here is derived from an EMBL/GenBank/DDBJ whole genome shotgun (WGS) entry which is preliminary data.</text>
</comment>
<dbReference type="SUPFAM" id="SSF48452">
    <property type="entry name" value="TPR-like"/>
    <property type="match status" value="1"/>
</dbReference>
<dbReference type="InterPro" id="IPR051677">
    <property type="entry name" value="AfsR-DnrI-RedD_regulator"/>
</dbReference>
<reference evidence="2 3" key="1">
    <citation type="submission" date="2019-06" db="EMBL/GenBank/DDBJ databases">
        <title>Sorghum-associated microbial communities from plants grown in Nebraska, USA.</title>
        <authorList>
            <person name="Schachtman D."/>
        </authorList>
    </citation>
    <scope>NUCLEOTIDE SEQUENCE [LARGE SCALE GENOMIC DNA]</scope>
    <source>
        <strain evidence="2 3">1225</strain>
    </source>
</reference>
<sequence>MLGQTEQIPIRLLGVPRWNASAQAYFPAKGLVLIAALLLAPGETLTRQAAAALLWENASQERALGNLRQLLLRLQQASGTEEPAILVNKNDIVAGPLAHRSDLAQFLLSIRSGEMEQQREGLLAVSGELLENIDVSGEQFYLWLVSERHRLKSLFFATFAQLLEDTTRFGGRAALSIASIGDRALRLEPDREETYRNLMSAYARTGDHEASERVFESLGRWLQSEGRPHEPATLALRRRLKGYVADNDSFNLPVEQPSRVKPRVAFVQPTSFDGKPATVVVRAFIEDVANTLVRYRTFTVLSSYSSFAATSDGNGELYKSLRADYQVRTTVFDDMRLSIVLLEESSGEIVWSLEVVLNERQIHAAFRLLSKQVAAALAERVERRQIENDRHHDSSAYLHFLSGQQLIRGKCDLPLLRRARAEFRKALDLDPSMAVARARIAQTLQLEWLMLGGSDPHLLHRANAEAKVSTEIDPALGIGHWMCAVVALYQRHFDISAEKFIEAEALAPNSADLLIQHADALAHFGQQEEAWTRFQSAIDLNPLAPDIYWWAGASIAMKREEYSTAVELCSRMENDESALRILTVSHSLNGDLEMAKQYGRRLQENYPEMTARQLSLLSPNRDPAVNEKFYQAYRLAGIK</sequence>
<dbReference type="SMART" id="SM01043">
    <property type="entry name" value="BTAD"/>
    <property type="match status" value="1"/>
</dbReference>
<dbReference type="PANTHER" id="PTHR35807">
    <property type="entry name" value="TRANSCRIPTIONAL REGULATOR REDD-RELATED"/>
    <property type="match status" value="1"/>
</dbReference>
<keyword evidence="3" id="KW-1185">Reference proteome</keyword>
<evidence type="ECO:0000313" key="2">
    <source>
        <dbReference type="EMBL" id="TWF58438.1"/>
    </source>
</evidence>
<name>A0A561R766_9HYPH</name>
<keyword evidence="2" id="KW-0238">DNA-binding</keyword>
<gene>
    <name evidence="2" type="ORF">FHW37_101242</name>
</gene>